<evidence type="ECO:0000256" key="1">
    <source>
        <dbReference type="ARBA" id="ARBA00022603"/>
    </source>
</evidence>
<keyword evidence="3" id="KW-0479">Metal-binding</keyword>
<name>A0A8K0GSX8_9ROSA</name>
<evidence type="ECO:0008006" key="7">
    <source>
        <dbReference type="Google" id="ProtNLM"/>
    </source>
</evidence>
<dbReference type="SUPFAM" id="SSF53335">
    <property type="entry name" value="S-adenosyl-L-methionine-dependent methyltransferases"/>
    <property type="match status" value="1"/>
</dbReference>
<reference evidence="5" key="1">
    <citation type="submission" date="2020-03" db="EMBL/GenBank/DDBJ databases">
        <title>A high-quality chromosome-level genome assembly of a woody plant with both climbing and erect habits, Rhamnella rubrinervis.</title>
        <authorList>
            <person name="Lu Z."/>
            <person name="Yang Y."/>
            <person name="Zhu X."/>
            <person name="Sun Y."/>
        </authorList>
    </citation>
    <scope>NUCLEOTIDE SEQUENCE</scope>
    <source>
        <strain evidence="5">BYM</strain>
        <tissue evidence="5">Leaf</tissue>
    </source>
</reference>
<evidence type="ECO:0000313" key="5">
    <source>
        <dbReference type="EMBL" id="KAF3437214.1"/>
    </source>
</evidence>
<keyword evidence="1" id="KW-0489">Methyltransferase</keyword>
<evidence type="ECO:0000256" key="4">
    <source>
        <dbReference type="ARBA" id="ARBA00022842"/>
    </source>
</evidence>
<comment type="caution">
    <text evidence="5">The sequence shown here is derived from an EMBL/GenBank/DDBJ whole genome shotgun (WGS) entry which is preliminary data.</text>
</comment>
<keyword evidence="2" id="KW-0808">Transferase</keyword>
<dbReference type="InterPro" id="IPR029063">
    <property type="entry name" value="SAM-dependent_MTases_sf"/>
</dbReference>
<evidence type="ECO:0000256" key="3">
    <source>
        <dbReference type="ARBA" id="ARBA00022723"/>
    </source>
</evidence>
<dbReference type="GO" id="GO:0032259">
    <property type="term" value="P:methylation"/>
    <property type="evidence" value="ECO:0007669"/>
    <property type="project" value="UniProtKB-KW"/>
</dbReference>
<dbReference type="InterPro" id="IPR042086">
    <property type="entry name" value="MeTrfase_capping"/>
</dbReference>
<sequence>MADEPAFRMSGSGNYSYSKNSGYQRNIIEAAKELISKAISEKLETSNFASSSSNSSKTFRIADLGCSEGPNTFLAVQNIVDAVELKFKHHGLVGSQLPDFQVFFSDISSNDFNKLFISLPPERKYYATGVPGSFHGRLFPGASLHFVHSSYSVQILSRAPKEVEDKNSLAWNKGRIHYGNASNETFKAYEAQFLKDMESFLNARAHEVVHGGLVALLLPGCPNETPHSELFFNKATELIGTCLMDMAKKGIISEEKVDSFNIPTFNPSMQQLEAVVKRNGCFSIEMVDAIPQKKPQPKALSSTMRSGMEGMTKKHFGDEFDLDMLFDLLSKKFEESFSNFDPEKAVTQFVLLKRKDRN</sequence>
<evidence type="ECO:0000313" key="6">
    <source>
        <dbReference type="Proteomes" id="UP000796880"/>
    </source>
</evidence>
<organism evidence="5 6">
    <name type="scientific">Rhamnella rubrinervis</name>
    <dbReference type="NCBI Taxonomy" id="2594499"/>
    <lineage>
        <taxon>Eukaryota</taxon>
        <taxon>Viridiplantae</taxon>
        <taxon>Streptophyta</taxon>
        <taxon>Embryophyta</taxon>
        <taxon>Tracheophyta</taxon>
        <taxon>Spermatophyta</taxon>
        <taxon>Magnoliopsida</taxon>
        <taxon>eudicotyledons</taxon>
        <taxon>Gunneridae</taxon>
        <taxon>Pentapetalae</taxon>
        <taxon>rosids</taxon>
        <taxon>fabids</taxon>
        <taxon>Rosales</taxon>
        <taxon>Rhamnaceae</taxon>
        <taxon>rhamnoid group</taxon>
        <taxon>Rhamneae</taxon>
        <taxon>Rhamnella</taxon>
    </lineage>
</organism>
<dbReference type="InterPro" id="IPR005299">
    <property type="entry name" value="MeTrfase_7"/>
</dbReference>
<keyword evidence="6" id="KW-1185">Reference proteome</keyword>
<gene>
    <name evidence="5" type="ORF">FNV43_RR19967</name>
</gene>
<dbReference type="AlphaFoldDB" id="A0A8K0GSX8"/>
<accession>A0A8K0GSX8</accession>
<dbReference type="Gene3D" id="3.40.50.150">
    <property type="entry name" value="Vaccinia Virus protein VP39"/>
    <property type="match status" value="1"/>
</dbReference>
<proteinExistence type="predicted"/>
<dbReference type="Proteomes" id="UP000796880">
    <property type="component" value="Unassembled WGS sequence"/>
</dbReference>
<dbReference type="EMBL" id="VOIH02000009">
    <property type="protein sequence ID" value="KAF3437214.1"/>
    <property type="molecule type" value="Genomic_DNA"/>
</dbReference>
<dbReference type="PANTHER" id="PTHR31009">
    <property type="entry name" value="S-ADENOSYL-L-METHIONINE:CARBOXYL METHYLTRANSFERASE FAMILY PROTEIN"/>
    <property type="match status" value="1"/>
</dbReference>
<protein>
    <recommendedName>
        <fullName evidence="7">S-adenosylmethionine-dependent methyltransferase</fullName>
    </recommendedName>
</protein>
<dbReference type="GO" id="GO:0046872">
    <property type="term" value="F:metal ion binding"/>
    <property type="evidence" value="ECO:0007669"/>
    <property type="project" value="UniProtKB-KW"/>
</dbReference>
<dbReference type="Pfam" id="PF03492">
    <property type="entry name" value="Methyltransf_7"/>
    <property type="match status" value="1"/>
</dbReference>
<dbReference type="OrthoDB" id="1180137at2759"/>
<evidence type="ECO:0000256" key="2">
    <source>
        <dbReference type="ARBA" id="ARBA00022679"/>
    </source>
</evidence>
<keyword evidence="4" id="KW-0460">Magnesium</keyword>
<dbReference type="Gene3D" id="1.10.1200.270">
    <property type="entry name" value="Methyltransferase, alpha-helical capping domain"/>
    <property type="match status" value="1"/>
</dbReference>
<dbReference type="GO" id="GO:0008168">
    <property type="term" value="F:methyltransferase activity"/>
    <property type="evidence" value="ECO:0007669"/>
    <property type="project" value="UniProtKB-KW"/>
</dbReference>